<organism evidence="2">
    <name type="scientific">Vibrio parahaemolyticus</name>
    <dbReference type="NCBI Taxonomy" id="670"/>
    <lineage>
        <taxon>Bacteria</taxon>
        <taxon>Pseudomonadati</taxon>
        <taxon>Pseudomonadota</taxon>
        <taxon>Gammaproteobacteria</taxon>
        <taxon>Vibrionales</taxon>
        <taxon>Vibrionaceae</taxon>
        <taxon>Vibrio</taxon>
    </lineage>
</organism>
<keyword evidence="2" id="KW-0238">DNA-binding</keyword>
<dbReference type="InterPro" id="IPR010093">
    <property type="entry name" value="SinI_DNA-bd"/>
</dbReference>
<dbReference type="Proteomes" id="UP000856022">
    <property type="component" value="Unassembled WGS sequence"/>
</dbReference>
<dbReference type="Pfam" id="PF12728">
    <property type="entry name" value="HTH_17"/>
    <property type="match status" value="1"/>
</dbReference>
<reference evidence="2" key="1">
    <citation type="journal article" date="2018" name="Genome Biol.">
        <title>SKESA: strategic k-mer extension for scrupulous assemblies.</title>
        <authorList>
            <person name="Souvorov A."/>
            <person name="Agarwala R."/>
            <person name="Lipman D.J."/>
        </authorList>
    </citation>
    <scope>NUCLEOTIDE SEQUENCE</scope>
    <source>
        <strain evidence="2">1930</strain>
    </source>
</reference>
<dbReference type="EMBL" id="DACQKT010000001">
    <property type="protein sequence ID" value="HAS6675816.1"/>
    <property type="molecule type" value="Genomic_DNA"/>
</dbReference>
<comment type="caution">
    <text evidence="2">The sequence shown here is derived from an EMBL/GenBank/DDBJ whole genome shotgun (WGS) entry which is preliminary data.</text>
</comment>
<dbReference type="NCBIfam" id="TIGR01764">
    <property type="entry name" value="excise"/>
    <property type="match status" value="1"/>
</dbReference>
<name>A0A8H9MTP6_VIBPH</name>
<dbReference type="InterPro" id="IPR009061">
    <property type="entry name" value="DNA-bd_dom_put_sf"/>
</dbReference>
<reference evidence="2" key="2">
    <citation type="submission" date="2019-12" db="EMBL/GenBank/DDBJ databases">
        <authorList>
            <consortium name="NCBI Pathogen Detection Project"/>
        </authorList>
    </citation>
    <scope>NUCLEOTIDE SEQUENCE</scope>
    <source>
        <strain evidence="2">1930</strain>
    </source>
</reference>
<gene>
    <name evidence="2" type="ORF">I7278_03215</name>
</gene>
<feature type="domain" description="Helix-turn-helix" evidence="1">
    <location>
        <begin position="91"/>
        <end position="135"/>
    </location>
</feature>
<evidence type="ECO:0000259" key="1">
    <source>
        <dbReference type="Pfam" id="PF12728"/>
    </source>
</evidence>
<dbReference type="GO" id="GO:0003677">
    <property type="term" value="F:DNA binding"/>
    <property type="evidence" value="ECO:0007669"/>
    <property type="project" value="UniProtKB-KW"/>
</dbReference>
<dbReference type="InterPro" id="IPR041657">
    <property type="entry name" value="HTH_17"/>
</dbReference>
<accession>A0A8H9MTP6</accession>
<evidence type="ECO:0000313" key="2">
    <source>
        <dbReference type="EMBL" id="HAS6675816.1"/>
    </source>
</evidence>
<dbReference type="SUPFAM" id="SSF46955">
    <property type="entry name" value="Putative DNA-binding domain"/>
    <property type="match status" value="1"/>
</dbReference>
<proteinExistence type="predicted"/>
<protein>
    <submittedName>
        <fullName evidence="2">Excisionase family DNA-binding protein</fullName>
    </submittedName>
</protein>
<dbReference type="AlphaFoldDB" id="A0A8H9MTP6"/>
<sequence>MFKLERARMSVRKRLSPFPSANDIELAHEGKRVLRELLKNNAPCYSVEVLSSDGESNVIQLPAIAFSLLAEALHEISNGSSVKVMPQQPELTTQEAADALNVSRPFLIKLLESGQIPFHRVGTHRRIKHKDIIEFTLNGDNKK</sequence>